<evidence type="ECO:0000313" key="4">
    <source>
        <dbReference type="Proteomes" id="UP000481153"/>
    </source>
</evidence>
<reference evidence="3 4" key="1">
    <citation type="submission" date="2019-07" db="EMBL/GenBank/DDBJ databases">
        <title>Genomics analysis of Aphanomyces spp. identifies a new class of oomycete effector associated with host adaptation.</title>
        <authorList>
            <person name="Gaulin E."/>
        </authorList>
    </citation>
    <scope>NUCLEOTIDE SEQUENCE [LARGE SCALE GENOMIC DNA]</scope>
    <source>
        <strain evidence="3 4">ATCC 201684</strain>
    </source>
</reference>
<dbReference type="GO" id="GO:0008270">
    <property type="term" value="F:zinc ion binding"/>
    <property type="evidence" value="ECO:0007669"/>
    <property type="project" value="UniProtKB-KW"/>
</dbReference>
<keyword evidence="1" id="KW-0862">Zinc</keyword>
<organism evidence="3 4">
    <name type="scientific">Aphanomyces euteiches</name>
    <dbReference type="NCBI Taxonomy" id="100861"/>
    <lineage>
        <taxon>Eukaryota</taxon>
        <taxon>Sar</taxon>
        <taxon>Stramenopiles</taxon>
        <taxon>Oomycota</taxon>
        <taxon>Saprolegniomycetes</taxon>
        <taxon>Saprolegniales</taxon>
        <taxon>Verrucalvaceae</taxon>
        <taxon>Aphanomyces</taxon>
    </lineage>
</organism>
<dbReference type="CDD" id="cd19757">
    <property type="entry name" value="Bbox1"/>
    <property type="match status" value="1"/>
</dbReference>
<accession>A0A6G0XNQ7</accession>
<protein>
    <recommendedName>
        <fullName evidence="2">B box-type domain-containing protein</fullName>
    </recommendedName>
</protein>
<dbReference type="InterPro" id="IPR000315">
    <property type="entry name" value="Znf_B-box"/>
</dbReference>
<keyword evidence="1" id="KW-0863">Zinc-finger</keyword>
<dbReference type="PROSITE" id="PS50119">
    <property type="entry name" value="ZF_BBOX"/>
    <property type="match status" value="1"/>
</dbReference>
<comment type="caution">
    <text evidence="3">The sequence shown here is derived from an EMBL/GenBank/DDBJ whole genome shotgun (WGS) entry which is preliminary data.</text>
</comment>
<keyword evidence="1" id="KW-0479">Metal-binding</keyword>
<name>A0A6G0XNQ7_9STRA</name>
<dbReference type="Gene3D" id="3.90.190.10">
    <property type="entry name" value="Protein tyrosine phosphatase superfamily"/>
    <property type="match status" value="1"/>
</dbReference>
<keyword evidence="4" id="KW-1185">Reference proteome</keyword>
<proteinExistence type="predicted"/>
<feature type="domain" description="B box-type" evidence="2">
    <location>
        <begin position="31"/>
        <end position="77"/>
    </location>
</feature>
<evidence type="ECO:0000259" key="2">
    <source>
        <dbReference type="PROSITE" id="PS50119"/>
    </source>
</evidence>
<gene>
    <name evidence="3" type="ORF">Ae201684_002764</name>
</gene>
<dbReference type="VEuPathDB" id="FungiDB:AeMF1_014664"/>
<dbReference type="Proteomes" id="UP000481153">
    <property type="component" value="Unassembled WGS sequence"/>
</dbReference>
<dbReference type="EMBL" id="VJMJ01000030">
    <property type="protein sequence ID" value="KAF0742090.1"/>
    <property type="molecule type" value="Genomic_DNA"/>
</dbReference>
<dbReference type="SUPFAM" id="SSF52799">
    <property type="entry name" value="(Phosphotyrosine protein) phosphatases II"/>
    <property type="match status" value="1"/>
</dbReference>
<evidence type="ECO:0000256" key="1">
    <source>
        <dbReference type="PROSITE-ProRule" id="PRU00024"/>
    </source>
</evidence>
<dbReference type="InterPro" id="IPR029021">
    <property type="entry name" value="Prot-tyrosine_phosphatase-like"/>
</dbReference>
<dbReference type="AlphaFoldDB" id="A0A6G0XNQ7"/>
<dbReference type="CDD" id="cd14494">
    <property type="entry name" value="PTP_DSP_cys"/>
    <property type="match status" value="1"/>
</dbReference>
<evidence type="ECO:0000313" key="3">
    <source>
        <dbReference type="EMBL" id="KAF0742090.1"/>
    </source>
</evidence>
<sequence length="860" mass="97649">MTPDLVDDDRVQLPSWSVAPQDDSIPIVPPPDDVVCEECEKRQAVFRCVDCSLTLCHKCTDALHIIPSLASHSIRHWQPGDMGFLPPDRTAPAFCRIAPSPALPALHAHALKWGDHVTFRDHDIAPGLLFGTVVESDQPRRGSSNTQYVRVLWIRGVVPLGNNSYQALLTLHHAWPVRVFEFVSMYHAFRAVVAAECCARKLWRREKYAGRLRKLTDLVHFPSDALLREILHEIHIHHLDPVMDVHMPRDVFLAQVSHPPLRDEGDEIETESDAPYPPLERVRVLLLPAESLTRPNVMRERCLERVVRHMVDLYIGFGWKALVGHMNESRRQERQAVEMANAARIQRWYRDTKERIRQEELAATRASGLDAMEVMRRAKCRQDAVVEIHRLWHKTLRRLKRKGVRQWKAVVDAIREPPPPQNDAPWHPGLGVKLIKQLPRVYAHMKSDGGLAVEDITKFKQFRQNHSGPTAVSYWIIRDRVLLGRYPHGQAFPEKRGKRVAARSDSITCLLLSRVSTFVNLLEDDECRAFEATALDADDRPSNQSPTASFVVDNVIYARHAKLKHELETAVHAAEKYVAMATKTLEQLQQRSVIDEAIDEFVLDLNVKKKALAENNFLQAKAHLDALPPVQVVHMPLRRNDASTESHLETLLTQLEARLRRGENLYIFSHDGRGRAGFLGALLLGRLYGLSPQQALERQQRCHDCQKAMSNLPSTRLISSPEAQAQINMVHQLLAATDTIYSPVKTTGEEYLVARAQRRGIGVQSFAATNGFMVESFPTHDAIAKEKQAARQADRIAKKEIRTMQLRWRRRNQAKETFEMALADEESAHMPAAMHQDADAVVQELVAEMVAWLAAEEMEG</sequence>